<dbReference type="PANTHER" id="PTHR21240">
    <property type="entry name" value="2-AMINO-3-CARBOXYLMUCONATE-6-SEMIALDEHYDE DECARBOXYLASE"/>
    <property type="match status" value="1"/>
</dbReference>
<dbReference type="InterPro" id="IPR032465">
    <property type="entry name" value="ACMSD"/>
</dbReference>
<protein>
    <submittedName>
        <fullName evidence="3">Amidohydrolase family protein</fullName>
    </submittedName>
</protein>
<dbReference type="EMBL" id="DYUZ01000029">
    <property type="protein sequence ID" value="HJG37698.1"/>
    <property type="molecule type" value="Genomic_DNA"/>
</dbReference>
<sequence>MVIDMLVHPLLYGDIYKPGDGPEGFAFWEREYGMGHMGPMDWEEIEVELNAGDVQLSALMPIDATTASGGCFATNEQIAQIVAAHPDRFIGFASVDPHCPDAAEKLERAFRDLGARGLSLHPAKQGFAPDDPLAEPLYELCETYNRPVVFHAGMSWEPKAPLAQSHPLAFERTIMDHPNVRFSLTHFGWPWVRETVAMLLKYPNCYADTSITYLDSPEEMMSRLFTVDMGERWFERSFSHQVMFASNTPRFRAFKLKRALDAVPMPDDVRELLYSGNALRFLDGEE</sequence>
<dbReference type="GO" id="GO:0005737">
    <property type="term" value="C:cytoplasm"/>
    <property type="evidence" value="ECO:0007669"/>
    <property type="project" value="TreeGrafter"/>
</dbReference>
<evidence type="ECO:0000259" key="2">
    <source>
        <dbReference type="Pfam" id="PF04909"/>
    </source>
</evidence>
<evidence type="ECO:0000256" key="1">
    <source>
        <dbReference type="ARBA" id="ARBA00023239"/>
    </source>
</evidence>
<dbReference type="Pfam" id="PF04909">
    <property type="entry name" value="Amidohydro_2"/>
    <property type="match status" value="1"/>
</dbReference>
<reference evidence="3" key="2">
    <citation type="submission" date="2021-09" db="EMBL/GenBank/DDBJ databases">
        <authorList>
            <person name="Gilroy R."/>
        </authorList>
    </citation>
    <scope>NUCLEOTIDE SEQUENCE</scope>
    <source>
        <strain evidence="3">ChiHjej13B12-9602</strain>
    </source>
</reference>
<accession>A0A921LT41</accession>
<proteinExistence type="predicted"/>
<dbReference type="Gene3D" id="3.20.20.140">
    <property type="entry name" value="Metal-dependent hydrolases"/>
    <property type="match status" value="1"/>
</dbReference>
<dbReference type="Proteomes" id="UP000753256">
    <property type="component" value="Unassembled WGS sequence"/>
</dbReference>
<dbReference type="GO" id="GO:0019748">
    <property type="term" value="P:secondary metabolic process"/>
    <property type="evidence" value="ECO:0007669"/>
    <property type="project" value="TreeGrafter"/>
</dbReference>
<reference evidence="3" key="1">
    <citation type="journal article" date="2021" name="PeerJ">
        <title>Extensive microbial diversity within the chicken gut microbiome revealed by metagenomics and culture.</title>
        <authorList>
            <person name="Gilroy R."/>
            <person name="Ravi A."/>
            <person name="Getino M."/>
            <person name="Pursley I."/>
            <person name="Horton D.L."/>
            <person name="Alikhan N.F."/>
            <person name="Baker D."/>
            <person name="Gharbi K."/>
            <person name="Hall N."/>
            <person name="Watson M."/>
            <person name="Adriaenssens E.M."/>
            <person name="Foster-Nyarko E."/>
            <person name="Jarju S."/>
            <person name="Secka A."/>
            <person name="Antonio M."/>
            <person name="Oren A."/>
            <person name="Chaudhuri R.R."/>
            <person name="La Ragione R."/>
            <person name="Hildebrand F."/>
            <person name="Pallen M.J."/>
        </authorList>
    </citation>
    <scope>NUCLEOTIDE SEQUENCE</scope>
    <source>
        <strain evidence="3">ChiHjej13B12-9602</strain>
    </source>
</reference>
<dbReference type="InterPro" id="IPR006680">
    <property type="entry name" value="Amidohydro-rel"/>
</dbReference>
<gene>
    <name evidence="3" type="ORF">K8V70_07560</name>
</gene>
<name>A0A921LT41_9ACTN</name>
<organism evidence="3 4">
    <name type="scientific">Enorma phocaeensis</name>
    <dbReference type="NCBI Taxonomy" id="1871019"/>
    <lineage>
        <taxon>Bacteria</taxon>
        <taxon>Bacillati</taxon>
        <taxon>Actinomycetota</taxon>
        <taxon>Coriobacteriia</taxon>
        <taxon>Coriobacteriales</taxon>
        <taxon>Coriobacteriaceae</taxon>
        <taxon>Enorma</taxon>
    </lineage>
</organism>
<evidence type="ECO:0000313" key="3">
    <source>
        <dbReference type="EMBL" id="HJG37698.1"/>
    </source>
</evidence>
<keyword evidence="1" id="KW-0456">Lyase</keyword>
<dbReference type="AlphaFoldDB" id="A0A921LT41"/>
<dbReference type="PANTHER" id="PTHR21240:SF28">
    <property type="entry name" value="ISO-OROTATE DECARBOXYLASE (EUROFUNG)"/>
    <property type="match status" value="1"/>
</dbReference>
<dbReference type="GO" id="GO:0016831">
    <property type="term" value="F:carboxy-lyase activity"/>
    <property type="evidence" value="ECO:0007669"/>
    <property type="project" value="InterPro"/>
</dbReference>
<comment type="caution">
    <text evidence="3">The sequence shown here is derived from an EMBL/GenBank/DDBJ whole genome shotgun (WGS) entry which is preliminary data.</text>
</comment>
<dbReference type="GO" id="GO:0016787">
    <property type="term" value="F:hydrolase activity"/>
    <property type="evidence" value="ECO:0007669"/>
    <property type="project" value="InterPro"/>
</dbReference>
<dbReference type="RefSeq" id="WP_273190616.1">
    <property type="nucleotide sequence ID" value="NZ_DYUZ01000029.1"/>
</dbReference>
<dbReference type="InterPro" id="IPR032466">
    <property type="entry name" value="Metal_Hydrolase"/>
</dbReference>
<evidence type="ECO:0000313" key="4">
    <source>
        <dbReference type="Proteomes" id="UP000753256"/>
    </source>
</evidence>
<dbReference type="SUPFAM" id="SSF51556">
    <property type="entry name" value="Metallo-dependent hydrolases"/>
    <property type="match status" value="1"/>
</dbReference>
<feature type="domain" description="Amidohydrolase-related" evidence="2">
    <location>
        <begin position="62"/>
        <end position="283"/>
    </location>
</feature>